<name>A0AAD9LXG3_9PEZI</name>
<evidence type="ECO:0000256" key="1">
    <source>
        <dbReference type="SAM" id="SignalP"/>
    </source>
</evidence>
<feature type="signal peptide" evidence="1">
    <location>
        <begin position="1"/>
        <end position="25"/>
    </location>
</feature>
<dbReference type="Proteomes" id="UP001232148">
    <property type="component" value="Unassembled WGS sequence"/>
</dbReference>
<keyword evidence="3" id="KW-1185">Reference proteome</keyword>
<keyword evidence="1" id="KW-0732">Signal</keyword>
<gene>
    <name evidence="2" type="ORF">LX32DRAFT_38871</name>
</gene>
<dbReference type="EMBL" id="MU842925">
    <property type="protein sequence ID" value="KAK2025946.1"/>
    <property type="molecule type" value="Genomic_DNA"/>
</dbReference>
<dbReference type="AlphaFoldDB" id="A0AAD9LXG3"/>
<feature type="chain" id="PRO_5042008568" description="Secreted protein" evidence="1">
    <location>
        <begin position="26"/>
        <end position="81"/>
    </location>
</feature>
<evidence type="ECO:0000313" key="2">
    <source>
        <dbReference type="EMBL" id="KAK2025946.1"/>
    </source>
</evidence>
<accession>A0AAD9LXG3</accession>
<evidence type="ECO:0008006" key="4">
    <source>
        <dbReference type="Google" id="ProtNLM"/>
    </source>
</evidence>
<proteinExistence type="predicted"/>
<sequence>MSTRHVLALPMASMILGRQVPLSLALSFFGPVCLRARMRHAWLASCGTCSVATAARSCQVAYETEEGVMITRPNSNTPPHR</sequence>
<organism evidence="2 3">
    <name type="scientific">Colletotrichum zoysiae</name>
    <dbReference type="NCBI Taxonomy" id="1216348"/>
    <lineage>
        <taxon>Eukaryota</taxon>
        <taxon>Fungi</taxon>
        <taxon>Dikarya</taxon>
        <taxon>Ascomycota</taxon>
        <taxon>Pezizomycotina</taxon>
        <taxon>Sordariomycetes</taxon>
        <taxon>Hypocreomycetidae</taxon>
        <taxon>Glomerellales</taxon>
        <taxon>Glomerellaceae</taxon>
        <taxon>Colletotrichum</taxon>
        <taxon>Colletotrichum graminicola species complex</taxon>
    </lineage>
</organism>
<comment type="caution">
    <text evidence="2">The sequence shown here is derived from an EMBL/GenBank/DDBJ whole genome shotgun (WGS) entry which is preliminary data.</text>
</comment>
<evidence type="ECO:0000313" key="3">
    <source>
        <dbReference type="Proteomes" id="UP001232148"/>
    </source>
</evidence>
<protein>
    <recommendedName>
        <fullName evidence="4">Secreted protein</fullName>
    </recommendedName>
</protein>
<reference evidence="2" key="1">
    <citation type="submission" date="2021-06" db="EMBL/GenBank/DDBJ databases">
        <title>Comparative genomics, transcriptomics and evolutionary studies reveal genomic signatures of adaptation to plant cell wall in hemibiotrophic fungi.</title>
        <authorList>
            <consortium name="DOE Joint Genome Institute"/>
            <person name="Baroncelli R."/>
            <person name="Diaz J.F."/>
            <person name="Benocci T."/>
            <person name="Peng M."/>
            <person name="Battaglia E."/>
            <person name="Haridas S."/>
            <person name="Andreopoulos W."/>
            <person name="Labutti K."/>
            <person name="Pangilinan J."/>
            <person name="Floch G.L."/>
            <person name="Makela M.R."/>
            <person name="Henrissat B."/>
            <person name="Grigoriev I.V."/>
            <person name="Crouch J.A."/>
            <person name="De Vries R.P."/>
            <person name="Sukno S.A."/>
            <person name="Thon M.R."/>
        </authorList>
    </citation>
    <scope>NUCLEOTIDE SEQUENCE</scope>
    <source>
        <strain evidence="2">MAFF235873</strain>
    </source>
</reference>